<dbReference type="InterPro" id="IPR055081">
    <property type="entry name" value="NLP1-9_GAF"/>
</dbReference>
<dbReference type="Pfam" id="PF02042">
    <property type="entry name" value="RWP-RK"/>
    <property type="match status" value="1"/>
</dbReference>
<keyword evidence="3" id="KW-0804">Transcription</keyword>
<evidence type="ECO:0000313" key="8">
    <source>
        <dbReference type="EMBL" id="VDD16224.1"/>
    </source>
</evidence>
<keyword evidence="1" id="KW-0805">Transcription regulation</keyword>
<dbReference type="AlphaFoldDB" id="A0A3P6CUD4"/>
<sequence>MAHPFASRENGFGYQEHMDGLTIGSGVWSFISDDMLSSSPTSKLMNFNSFPTWCNIPFDTDMLFSQYGQEMSSRSHHHSLDIDELSGKRRSVLNCTIPRSLSHSLDEKMLKALSLFMQFSGSGDGVLAQVWTPVKTGDQYMLSTCGQAYLLDPRLSQYREVSRKFTFASKPNQSSYPGLPGRVFISGVREWTSNVMYYKKDEYLRVKHAIDNEVRGSIAIPILEASGTSCCAVMEVVTSDEKLSFDMEMDSVCRALQPESPLPKLPKGSSEDSLLWLKDLRTSAVPRPQVTSEPNKSLANYRPAGVWLIRFSYLSSNQRDALAEIQDVLRVLCHGHKLPLALTWIPNSGVLCVEETACYVNDMEMEGFVHACLDHPLREKEGIVGKAFVSNQPSFSSDVKSYDISEYPLVHHARKHGLNAAVAIKLRSTYTGEDDYILELFLPLSLKGSLEQQLLLDSLEVTLQRVCRTLRTVSDVVGETNSTTSIFSDKSSDKDSTGSQGTCEQDMSKGRTAERKKGTIEKNVSLRVLQQHFSGSLKDAARSIGVCPTTLKRICRQHGIMRWPSRKINKVNRSLRKIQTVLDSVHGIEGGLRFDSATGEFVSVCSSNGNNASCELLKPESVDNTIKLEDDIITNDYNLKPLSVCAGSFMEVNACDQQCALKAEQSGFNGSSQAIASGNIIEPNRSTGMDTTIRCSGNIIEPNRSISDSSNGSGPVMLRSSSPSMDDRNQMRTHKSNSSESGFGTLIVKATYREDTISFKFDPSVGCLQLYKEVGKRFRRQDGLFQLKYLDDEEEWVMLVIDSDLQECLEILYSMRKHTVKFLVRDLSGSLGSSAGSNGYLGAGL</sequence>
<dbReference type="Pfam" id="PF22922">
    <property type="entry name" value="GAF_NLP"/>
    <property type="match status" value="1"/>
</dbReference>
<feature type="domain" description="RWP-RK" evidence="6">
    <location>
        <begin position="504"/>
        <end position="591"/>
    </location>
</feature>
<dbReference type="PROSITE" id="PS51745">
    <property type="entry name" value="PB1"/>
    <property type="match status" value="1"/>
</dbReference>
<dbReference type="InterPro" id="IPR045012">
    <property type="entry name" value="NLP"/>
</dbReference>
<name>A0A3P6CUD4_BRAOL</name>
<evidence type="ECO:0000256" key="2">
    <source>
        <dbReference type="ARBA" id="ARBA00023125"/>
    </source>
</evidence>
<dbReference type="InterPro" id="IPR003035">
    <property type="entry name" value="RWP-RK_dom"/>
</dbReference>
<feature type="compositionally biased region" description="Basic and acidic residues" evidence="5">
    <location>
        <begin position="506"/>
        <end position="517"/>
    </location>
</feature>
<reference evidence="8" key="1">
    <citation type="submission" date="2018-11" db="EMBL/GenBank/DDBJ databases">
        <authorList>
            <consortium name="Genoscope - CEA"/>
            <person name="William W."/>
        </authorList>
    </citation>
    <scope>NUCLEOTIDE SEQUENCE</scope>
</reference>
<feature type="region of interest" description="Disordered" evidence="5">
    <location>
        <begin position="702"/>
        <end position="740"/>
    </location>
</feature>
<evidence type="ECO:0000256" key="3">
    <source>
        <dbReference type="ARBA" id="ARBA00023163"/>
    </source>
</evidence>
<dbReference type="SUPFAM" id="SSF54277">
    <property type="entry name" value="CAD &amp; PB1 domains"/>
    <property type="match status" value="1"/>
</dbReference>
<keyword evidence="4" id="KW-0539">Nucleus</keyword>
<dbReference type="Pfam" id="PF00564">
    <property type="entry name" value="PB1"/>
    <property type="match status" value="1"/>
</dbReference>
<feature type="compositionally biased region" description="Polar residues" evidence="5">
    <location>
        <begin position="704"/>
        <end position="724"/>
    </location>
</feature>
<dbReference type="GO" id="GO:0003677">
    <property type="term" value="F:DNA binding"/>
    <property type="evidence" value="ECO:0007669"/>
    <property type="project" value="UniProtKB-KW"/>
</dbReference>
<dbReference type="EMBL" id="LR031873">
    <property type="protein sequence ID" value="VDD16224.1"/>
    <property type="molecule type" value="Genomic_DNA"/>
</dbReference>
<protein>
    <recommendedName>
        <fullName evidence="9">RWP-RK domain-containing protein</fullName>
    </recommendedName>
</protein>
<feature type="domain" description="PB1" evidence="7">
    <location>
        <begin position="745"/>
        <end position="827"/>
    </location>
</feature>
<dbReference type="CDD" id="cd06407">
    <property type="entry name" value="PB1_NLP"/>
    <property type="match status" value="1"/>
</dbReference>
<dbReference type="InterPro" id="IPR034891">
    <property type="entry name" value="PB1_NLP"/>
</dbReference>
<accession>A0A3P6CUD4</accession>
<dbReference type="InterPro" id="IPR000270">
    <property type="entry name" value="PB1_dom"/>
</dbReference>
<dbReference type="InterPro" id="IPR053793">
    <property type="entry name" value="PB1-like"/>
</dbReference>
<dbReference type="Gene3D" id="3.10.20.90">
    <property type="entry name" value="Phosphatidylinositol 3-kinase Catalytic Subunit, Chain A, domain 1"/>
    <property type="match status" value="1"/>
</dbReference>
<feature type="region of interest" description="Disordered" evidence="5">
    <location>
        <begin position="484"/>
        <end position="517"/>
    </location>
</feature>
<dbReference type="PROSITE" id="PS51519">
    <property type="entry name" value="RWP_RK"/>
    <property type="match status" value="1"/>
</dbReference>
<organism evidence="8">
    <name type="scientific">Brassica oleracea</name>
    <name type="common">Wild cabbage</name>
    <dbReference type="NCBI Taxonomy" id="3712"/>
    <lineage>
        <taxon>Eukaryota</taxon>
        <taxon>Viridiplantae</taxon>
        <taxon>Streptophyta</taxon>
        <taxon>Embryophyta</taxon>
        <taxon>Tracheophyta</taxon>
        <taxon>Spermatophyta</taxon>
        <taxon>Magnoliopsida</taxon>
        <taxon>eudicotyledons</taxon>
        <taxon>Gunneridae</taxon>
        <taxon>Pentapetalae</taxon>
        <taxon>rosids</taxon>
        <taxon>malvids</taxon>
        <taxon>Brassicales</taxon>
        <taxon>Brassicaceae</taxon>
        <taxon>Brassiceae</taxon>
        <taxon>Brassica</taxon>
    </lineage>
</organism>
<dbReference type="GO" id="GO:0003700">
    <property type="term" value="F:DNA-binding transcription factor activity"/>
    <property type="evidence" value="ECO:0007669"/>
    <property type="project" value="InterPro"/>
</dbReference>
<dbReference type="PANTHER" id="PTHR32002">
    <property type="entry name" value="PROTEIN NLP8"/>
    <property type="match status" value="1"/>
</dbReference>
<dbReference type="PANTHER" id="PTHR32002:SF51">
    <property type="entry name" value="RWP-RK DOMAIN-CONTAINING PROTEIN"/>
    <property type="match status" value="1"/>
</dbReference>
<evidence type="ECO:0008006" key="9">
    <source>
        <dbReference type="Google" id="ProtNLM"/>
    </source>
</evidence>
<gene>
    <name evidence="8" type="ORF">BOLC4T28550H</name>
</gene>
<evidence type="ECO:0000256" key="5">
    <source>
        <dbReference type="SAM" id="MobiDB-lite"/>
    </source>
</evidence>
<proteinExistence type="predicted"/>
<evidence type="ECO:0000256" key="1">
    <source>
        <dbReference type="ARBA" id="ARBA00023015"/>
    </source>
</evidence>
<evidence type="ECO:0000256" key="4">
    <source>
        <dbReference type="ARBA" id="ARBA00023242"/>
    </source>
</evidence>
<dbReference type="SMART" id="SM00666">
    <property type="entry name" value="PB1"/>
    <property type="match status" value="1"/>
</dbReference>
<keyword evidence="2" id="KW-0238">DNA-binding</keyword>
<evidence type="ECO:0000259" key="7">
    <source>
        <dbReference type="PROSITE" id="PS51745"/>
    </source>
</evidence>
<evidence type="ECO:0000259" key="6">
    <source>
        <dbReference type="PROSITE" id="PS51519"/>
    </source>
</evidence>